<feature type="transmembrane region" description="Helical" evidence="6">
    <location>
        <begin position="130"/>
        <end position="148"/>
    </location>
</feature>
<feature type="transmembrane region" description="Helical" evidence="6">
    <location>
        <begin position="154"/>
        <end position="170"/>
    </location>
</feature>
<evidence type="ECO:0008006" key="9">
    <source>
        <dbReference type="Google" id="ProtNLM"/>
    </source>
</evidence>
<organism evidence="7 8">
    <name type="scientific">Candidatus Colwellbacteria bacterium RIFCSPLOWO2_01_FULL_48_10</name>
    <dbReference type="NCBI Taxonomy" id="1797690"/>
    <lineage>
        <taxon>Bacteria</taxon>
        <taxon>Candidatus Colwelliibacteriota</taxon>
    </lineage>
</organism>
<evidence type="ECO:0000256" key="2">
    <source>
        <dbReference type="ARBA" id="ARBA00022692"/>
    </source>
</evidence>
<comment type="subcellular location">
    <subcellularLocation>
        <location evidence="1">Membrane</location>
        <topology evidence="1">Multi-pass membrane protein</topology>
    </subcellularLocation>
</comment>
<evidence type="ECO:0000313" key="8">
    <source>
        <dbReference type="Proteomes" id="UP000178744"/>
    </source>
</evidence>
<accession>A0A1G1Z498</accession>
<feature type="transmembrane region" description="Helical" evidence="6">
    <location>
        <begin position="35"/>
        <end position="54"/>
    </location>
</feature>
<protein>
    <recommendedName>
        <fullName evidence="9">Rod shape-determining protein RodA</fullName>
    </recommendedName>
</protein>
<keyword evidence="4 6" id="KW-1133">Transmembrane helix</keyword>
<comment type="caution">
    <text evidence="7">The sequence shown here is derived from an EMBL/GenBank/DDBJ whole genome shotgun (WGS) entry which is preliminary data.</text>
</comment>
<dbReference type="PANTHER" id="PTHR30474">
    <property type="entry name" value="CELL CYCLE PROTEIN"/>
    <property type="match status" value="1"/>
</dbReference>
<feature type="transmembrane region" description="Helical" evidence="6">
    <location>
        <begin position="266"/>
        <end position="287"/>
    </location>
</feature>
<dbReference type="GO" id="GO:0051301">
    <property type="term" value="P:cell division"/>
    <property type="evidence" value="ECO:0007669"/>
    <property type="project" value="InterPro"/>
</dbReference>
<dbReference type="GO" id="GO:0015648">
    <property type="term" value="F:lipid-linked peptidoglycan transporter activity"/>
    <property type="evidence" value="ECO:0007669"/>
    <property type="project" value="TreeGrafter"/>
</dbReference>
<evidence type="ECO:0000256" key="6">
    <source>
        <dbReference type="SAM" id="Phobius"/>
    </source>
</evidence>
<evidence type="ECO:0000256" key="5">
    <source>
        <dbReference type="ARBA" id="ARBA00023136"/>
    </source>
</evidence>
<dbReference type="STRING" id="1797690.A3B23_02760"/>
<dbReference type="GO" id="GO:0032153">
    <property type="term" value="C:cell division site"/>
    <property type="evidence" value="ECO:0007669"/>
    <property type="project" value="TreeGrafter"/>
</dbReference>
<gene>
    <name evidence="7" type="ORF">A3B23_02760</name>
</gene>
<name>A0A1G1Z498_9BACT</name>
<keyword evidence="2 6" id="KW-0812">Transmembrane</keyword>
<evidence type="ECO:0000256" key="4">
    <source>
        <dbReference type="ARBA" id="ARBA00022989"/>
    </source>
</evidence>
<feature type="transmembrane region" description="Helical" evidence="6">
    <location>
        <begin position="332"/>
        <end position="350"/>
    </location>
</feature>
<sequence>MKHYDLQLLGAVGFLMLAGLTNLFSADSVLFHKQLIWVAVAAAAIFILPALNLKAFFSYRWVILGIYLSALFLLVAAYFFAPVVANTKSWLIFGLSGQGGFQIQPSEFVKVALIILFSSFFAVKHVSIKRTGIVIASFVYFILPAALVLIQPDLGTTLILFAIWFGYLLVSEIPIRSLIFMFLLFCVVAAAGWSFGLADYQKDRIIALFNPDYDPLGVNYSVIQSKIAIGSAGLFGKGFRQGTQTQLGFLPEKGNDFAFAAFTEEWGLLGGAALLAVFTFLVYRILVIGLSSDNNFSKLAALGTAIMLLAHFTINVGSNLGLFPVVGVSFPFLSYGGSNLLTTAILIGIIQNTAKRRSGF</sequence>
<dbReference type="Proteomes" id="UP000178744">
    <property type="component" value="Unassembled WGS sequence"/>
</dbReference>
<reference evidence="7 8" key="1">
    <citation type="journal article" date="2016" name="Nat. Commun.">
        <title>Thousands of microbial genomes shed light on interconnected biogeochemical processes in an aquifer system.</title>
        <authorList>
            <person name="Anantharaman K."/>
            <person name="Brown C.T."/>
            <person name="Hug L.A."/>
            <person name="Sharon I."/>
            <person name="Castelle C.J."/>
            <person name="Probst A.J."/>
            <person name="Thomas B.C."/>
            <person name="Singh A."/>
            <person name="Wilkins M.J."/>
            <person name="Karaoz U."/>
            <person name="Brodie E.L."/>
            <person name="Williams K.H."/>
            <person name="Hubbard S.S."/>
            <person name="Banfield J.F."/>
        </authorList>
    </citation>
    <scope>NUCLEOTIDE SEQUENCE [LARGE SCALE GENOMIC DNA]</scope>
</reference>
<evidence type="ECO:0000313" key="7">
    <source>
        <dbReference type="EMBL" id="OGY59239.1"/>
    </source>
</evidence>
<dbReference type="AlphaFoldDB" id="A0A1G1Z498"/>
<feature type="transmembrane region" description="Helical" evidence="6">
    <location>
        <begin position="299"/>
        <end position="320"/>
    </location>
</feature>
<feature type="transmembrane region" description="Helical" evidence="6">
    <location>
        <begin position="101"/>
        <end position="123"/>
    </location>
</feature>
<evidence type="ECO:0000256" key="3">
    <source>
        <dbReference type="ARBA" id="ARBA00022960"/>
    </source>
</evidence>
<feature type="transmembrane region" description="Helical" evidence="6">
    <location>
        <begin position="61"/>
        <end position="81"/>
    </location>
</feature>
<feature type="transmembrane region" description="Helical" evidence="6">
    <location>
        <begin position="177"/>
        <end position="195"/>
    </location>
</feature>
<dbReference type="InterPro" id="IPR001182">
    <property type="entry name" value="FtsW/RodA"/>
</dbReference>
<keyword evidence="3" id="KW-0133">Cell shape</keyword>
<dbReference type="GO" id="GO:0008360">
    <property type="term" value="P:regulation of cell shape"/>
    <property type="evidence" value="ECO:0007669"/>
    <property type="project" value="UniProtKB-KW"/>
</dbReference>
<dbReference type="GO" id="GO:0005886">
    <property type="term" value="C:plasma membrane"/>
    <property type="evidence" value="ECO:0007669"/>
    <property type="project" value="TreeGrafter"/>
</dbReference>
<keyword evidence="5 6" id="KW-0472">Membrane</keyword>
<dbReference type="EMBL" id="MHIY01000029">
    <property type="protein sequence ID" value="OGY59239.1"/>
    <property type="molecule type" value="Genomic_DNA"/>
</dbReference>
<dbReference type="Pfam" id="PF01098">
    <property type="entry name" value="FTSW_RODA_SPOVE"/>
    <property type="match status" value="1"/>
</dbReference>
<evidence type="ECO:0000256" key="1">
    <source>
        <dbReference type="ARBA" id="ARBA00004141"/>
    </source>
</evidence>
<dbReference type="PANTHER" id="PTHR30474:SF1">
    <property type="entry name" value="PEPTIDOGLYCAN GLYCOSYLTRANSFERASE MRDB"/>
    <property type="match status" value="1"/>
</dbReference>
<proteinExistence type="predicted"/>